<evidence type="ECO:0000313" key="4">
    <source>
        <dbReference type="EnsemblMetazoa" id="Aqu2.1.40166_001"/>
    </source>
</evidence>
<sequence>MYHSKKSVTIAERYSFYNQVPSSEESVTQFATALRQLAMNCKFERFLDQALRDKFVCGLRDSGTQKKLQSGEDKADKLTFLGALEIAVTMEKFTMGVRELETVLHTARPSITRTKVKVEDGSCFRCGKPSHKATECRFIRFLCRSSGCRDHLQAVCHSRNPSDCERNHKAPVHKVNDNAEEDEHSSDDNEVDLFQFKNKSFS</sequence>
<feature type="region of interest" description="Disordered" evidence="2">
    <location>
        <begin position="158"/>
        <end position="191"/>
    </location>
</feature>
<evidence type="ECO:0000256" key="1">
    <source>
        <dbReference type="PROSITE-ProRule" id="PRU00047"/>
    </source>
</evidence>
<dbReference type="PANTHER" id="PTHR33198:SF19">
    <property type="entry name" value="CCHC-TYPE DOMAIN-CONTAINING PROTEIN"/>
    <property type="match status" value="1"/>
</dbReference>
<feature type="compositionally biased region" description="Acidic residues" evidence="2">
    <location>
        <begin position="178"/>
        <end position="191"/>
    </location>
</feature>
<feature type="domain" description="CCHC-type" evidence="3">
    <location>
        <begin position="123"/>
        <end position="137"/>
    </location>
</feature>
<keyword evidence="1" id="KW-0863">Zinc-finger</keyword>
<dbReference type="GO" id="GO:0003676">
    <property type="term" value="F:nucleic acid binding"/>
    <property type="evidence" value="ECO:0007669"/>
    <property type="project" value="InterPro"/>
</dbReference>
<name>A0A1X7VIJ0_AMPQE</name>
<dbReference type="PANTHER" id="PTHR33198">
    <property type="entry name" value="ANK_REP_REGION DOMAIN-CONTAINING PROTEIN-RELATED"/>
    <property type="match status" value="1"/>
</dbReference>
<dbReference type="EnsemblMetazoa" id="Aqu2.1.40166_001">
    <property type="protein sequence ID" value="Aqu2.1.40166_001"/>
    <property type="gene ID" value="Aqu2.1.40166"/>
</dbReference>
<reference evidence="4" key="1">
    <citation type="submission" date="2017-05" db="UniProtKB">
        <authorList>
            <consortium name="EnsemblMetazoa"/>
        </authorList>
    </citation>
    <scope>IDENTIFICATION</scope>
</reference>
<organism evidence="4">
    <name type="scientific">Amphimedon queenslandica</name>
    <name type="common">Sponge</name>
    <dbReference type="NCBI Taxonomy" id="400682"/>
    <lineage>
        <taxon>Eukaryota</taxon>
        <taxon>Metazoa</taxon>
        <taxon>Porifera</taxon>
        <taxon>Demospongiae</taxon>
        <taxon>Heteroscleromorpha</taxon>
        <taxon>Haplosclerida</taxon>
        <taxon>Niphatidae</taxon>
        <taxon>Amphimedon</taxon>
    </lineage>
</organism>
<evidence type="ECO:0000256" key="2">
    <source>
        <dbReference type="SAM" id="MobiDB-lite"/>
    </source>
</evidence>
<protein>
    <recommendedName>
        <fullName evidence="3">CCHC-type domain-containing protein</fullName>
    </recommendedName>
</protein>
<dbReference type="GO" id="GO:0008270">
    <property type="term" value="F:zinc ion binding"/>
    <property type="evidence" value="ECO:0007669"/>
    <property type="project" value="UniProtKB-KW"/>
</dbReference>
<dbReference type="PROSITE" id="PS50158">
    <property type="entry name" value="ZF_CCHC"/>
    <property type="match status" value="1"/>
</dbReference>
<dbReference type="InParanoid" id="A0A1X7VIJ0"/>
<proteinExistence type="predicted"/>
<accession>A0A1X7VIJ0</accession>
<dbReference type="AlphaFoldDB" id="A0A1X7VIJ0"/>
<dbReference type="STRING" id="400682.A0A1X7VIJ0"/>
<keyword evidence="1" id="KW-0862">Zinc</keyword>
<keyword evidence="1" id="KW-0479">Metal-binding</keyword>
<dbReference type="InterPro" id="IPR001878">
    <property type="entry name" value="Znf_CCHC"/>
</dbReference>
<evidence type="ECO:0000259" key="3">
    <source>
        <dbReference type="PROSITE" id="PS50158"/>
    </source>
</evidence>